<dbReference type="RefSeq" id="WP_255845749.1">
    <property type="nucleotide sequence ID" value="NZ_CP094358.1"/>
</dbReference>
<dbReference type="EMBL" id="CP094358">
    <property type="protein sequence ID" value="UOB19132.1"/>
    <property type="molecule type" value="Genomic_DNA"/>
</dbReference>
<reference evidence="2" key="1">
    <citation type="submission" date="2022-03" db="EMBL/GenBank/DDBJ databases">
        <title>Description of Abyssus ytuae gen. nov., sp. nov., a novel member of the family Flavobacteriaceae isolated from the sediment of Mariana Trench.</title>
        <authorList>
            <person name="Zhang J."/>
            <person name="Xu X."/>
        </authorList>
    </citation>
    <scope>NUCLEOTIDE SEQUENCE</scope>
    <source>
        <strain evidence="2">MT3330</strain>
    </source>
</reference>
<proteinExistence type="predicted"/>
<gene>
    <name evidence="2" type="ORF">MQE35_07500</name>
</gene>
<protein>
    <recommendedName>
        <fullName evidence="4">50S ribosomal protein L27</fullName>
    </recommendedName>
</protein>
<evidence type="ECO:0000313" key="2">
    <source>
        <dbReference type="EMBL" id="UOB19132.1"/>
    </source>
</evidence>
<feature type="transmembrane region" description="Helical" evidence="1">
    <location>
        <begin position="120"/>
        <end position="140"/>
    </location>
</feature>
<keyword evidence="1" id="KW-0472">Membrane</keyword>
<accession>A0A9E7A185</accession>
<keyword evidence="1" id="KW-1133">Transmembrane helix</keyword>
<name>A0A9E7A185_9FLAO</name>
<dbReference type="KEGG" id="fbm:MQE35_07500"/>
<feature type="transmembrane region" description="Helical" evidence="1">
    <location>
        <begin position="86"/>
        <end position="108"/>
    </location>
</feature>
<dbReference type="Proteomes" id="UP000831290">
    <property type="component" value="Chromosome"/>
</dbReference>
<evidence type="ECO:0000256" key="1">
    <source>
        <dbReference type="SAM" id="Phobius"/>
    </source>
</evidence>
<organism evidence="2 3">
    <name type="scientific">Abyssalbus ytuae</name>
    <dbReference type="NCBI Taxonomy" id="2926907"/>
    <lineage>
        <taxon>Bacteria</taxon>
        <taxon>Pseudomonadati</taxon>
        <taxon>Bacteroidota</taxon>
        <taxon>Flavobacteriia</taxon>
        <taxon>Flavobacteriales</taxon>
        <taxon>Flavobacteriaceae</taxon>
        <taxon>Abyssalbus</taxon>
    </lineage>
</organism>
<sequence length="145" mass="16353">MTIIQLLHSYWAYFTLLILAFASLNALAGYFGNKEFKLSKDLRISLFALIFSHIQLLLGLILYLVSPNALAKIQSSGIGELSSFERLLALEHPLINIIAVTLITIGWSKHKKQQTSKGKFGKIALFYTIGLVLILSRIPWSIWFD</sequence>
<keyword evidence="3" id="KW-1185">Reference proteome</keyword>
<feature type="transmembrane region" description="Helical" evidence="1">
    <location>
        <begin position="12"/>
        <end position="32"/>
    </location>
</feature>
<evidence type="ECO:0000313" key="3">
    <source>
        <dbReference type="Proteomes" id="UP000831290"/>
    </source>
</evidence>
<keyword evidence="1" id="KW-0812">Transmembrane</keyword>
<feature type="transmembrane region" description="Helical" evidence="1">
    <location>
        <begin position="44"/>
        <end position="66"/>
    </location>
</feature>
<evidence type="ECO:0008006" key="4">
    <source>
        <dbReference type="Google" id="ProtNLM"/>
    </source>
</evidence>
<dbReference type="AlphaFoldDB" id="A0A9E7A185"/>